<evidence type="ECO:0000256" key="1">
    <source>
        <dbReference type="SAM" id="Phobius"/>
    </source>
</evidence>
<keyword evidence="1" id="KW-0472">Membrane</keyword>
<dbReference type="OrthoDB" id="10622371at2759"/>
<feature type="transmembrane region" description="Helical" evidence="1">
    <location>
        <begin position="46"/>
        <end position="73"/>
    </location>
</feature>
<protein>
    <submittedName>
        <fullName evidence="4">G_PROTEIN_RECEP_F1_2 domain-containing protein</fullName>
    </submittedName>
</protein>
<proteinExistence type="predicted"/>
<organism evidence="4">
    <name type="scientific">Gongylonema pulchrum</name>
    <dbReference type="NCBI Taxonomy" id="637853"/>
    <lineage>
        <taxon>Eukaryota</taxon>
        <taxon>Metazoa</taxon>
        <taxon>Ecdysozoa</taxon>
        <taxon>Nematoda</taxon>
        <taxon>Chromadorea</taxon>
        <taxon>Rhabditida</taxon>
        <taxon>Spirurina</taxon>
        <taxon>Spiruromorpha</taxon>
        <taxon>Spiruroidea</taxon>
        <taxon>Gongylonematidae</taxon>
        <taxon>Gongylonema</taxon>
    </lineage>
</organism>
<dbReference type="EMBL" id="UYRT01009721">
    <property type="protein sequence ID" value="VDK47959.1"/>
    <property type="molecule type" value="Genomic_DNA"/>
</dbReference>
<sequence length="159" mass="17979">MFSMTATGLVVLGAFYLHYPDRAPLRYSHHEDVFMIYDRNIENDKKVYRIMIGLTVASLITSLISIPLLYIFLRRRSISSHLNATDEQPGAPFTINSCVPSYPPSYDDAVQQMDATSWRLKEQHTSCGTTSPPQYTDFRVAFYAQPPPYSEKSTSSAAL</sequence>
<keyword evidence="3" id="KW-1185">Reference proteome</keyword>
<dbReference type="AlphaFoldDB" id="A0A183D858"/>
<keyword evidence="1" id="KW-0812">Transmembrane</keyword>
<evidence type="ECO:0000313" key="3">
    <source>
        <dbReference type="Proteomes" id="UP000271098"/>
    </source>
</evidence>
<reference evidence="2 3" key="2">
    <citation type="submission" date="2018-11" db="EMBL/GenBank/DDBJ databases">
        <authorList>
            <consortium name="Pathogen Informatics"/>
        </authorList>
    </citation>
    <scope>NUCLEOTIDE SEQUENCE [LARGE SCALE GENOMIC DNA]</scope>
</reference>
<keyword evidence="1" id="KW-1133">Transmembrane helix</keyword>
<reference evidence="4" key="1">
    <citation type="submission" date="2016-06" db="UniProtKB">
        <authorList>
            <consortium name="WormBaseParasite"/>
        </authorList>
    </citation>
    <scope>IDENTIFICATION</scope>
</reference>
<dbReference type="Proteomes" id="UP000271098">
    <property type="component" value="Unassembled WGS sequence"/>
</dbReference>
<evidence type="ECO:0000313" key="4">
    <source>
        <dbReference type="WBParaSite" id="GPUH_0000490601-mRNA-1"/>
    </source>
</evidence>
<evidence type="ECO:0000313" key="2">
    <source>
        <dbReference type="EMBL" id="VDK47959.1"/>
    </source>
</evidence>
<dbReference type="WBParaSite" id="GPUH_0000490601-mRNA-1">
    <property type="protein sequence ID" value="GPUH_0000490601-mRNA-1"/>
    <property type="gene ID" value="GPUH_0000490601"/>
</dbReference>
<gene>
    <name evidence="2" type="ORF">GPUH_LOCUS4899</name>
</gene>
<accession>A0A183D858</accession>
<name>A0A183D858_9BILA</name>